<feature type="transmembrane region" description="Helical" evidence="1">
    <location>
        <begin position="296"/>
        <end position="316"/>
    </location>
</feature>
<evidence type="ECO:0000313" key="3">
    <source>
        <dbReference type="Proteomes" id="UP000199126"/>
    </source>
</evidence>
<accession>A0A1H8WDV8</accession>
<proteinExistence type="predicted"/>
<evidence type="ECO:0000256" key="1">
    <source>
        <dbReference type="SAM" id="Phobius"/>
    </source>
</evidence>
<sequence length="435" mass="46706">MHGSRPRSRRRLATAITVVVLLALLVVSPGLVAPHAAEEVPRKGPDDVKLVTVSEESDARLWPFTSRQRSFESLTLPINAVVRAENSRVVSQLRRSGSDWELADDEWQGVGDEAEPVVVEGTDVTWDETTGATRYTYVAAPGSAGGWTAETAQLHDGTYFGSRYHLRLYEGGTGGDRWTAIQAHHEHWDWFRLRHTVGSLSVAQQQFETEYFGAAYTADVGRERFANGGISDADGWVSTVDLRPLSVTELRPLSAASVLSVGLLLFGSVVGRASATWRSMVDHVTTVLSDETGQRSALLFAALLSLPLFVRSAAVFAETAVGVLPVKLVAGTLYLVLAVGVPAVALALPREGEPFDWAGIAILGLGVGFVLDYQSIGIDVLPIAVVLHRLTVLAAVGFLAAGASRPTAETTWNSSAKIGLVTWLCLLAWPLFVGL</sequence>
<keyword evidence="3" id="KW-1185">Reference proteome</keyword>
<protein>
    <submittedName>
        <fullName evidence="2">Uncharacterized protein</fullName>
    </submittedName>
</protein>
<organism evidence="2 3">
    <name type="scientific">Halogranum amylolyticum</name>
    <dbReference type="NCBI Taxonomy" id="660520"/>
    <lineage>
        <taxon>Archaea</taxon>
        <taxon>Methanobacteriati</taxon>
        <taxon>Methanobacteriota</taxon>
        <taxon>Stenosarchaea group</taxon>
        <taxon>Halobacteria</taxon>
        <taxon>Halobacteriales</taxon>
        <taxon>Haloferacaceae</taxon>
    </lineage>
</organism>
<feature type="transmembrane region" description="Helical" evidence="1">
    <location>
        <begin position="380"/>
        <end position="403"/>
    </location>
</feature>
<keyword evidence="1" id="KW-0472">Membrane</keyword>
<dbReference type="Proteomes" id="UP000199126">
    <property type="component" value="Unassembled WGS sequence"/>
</dbReference>
<dbReference type="AlphaFoldDB" id="A0A1H8WDV8"/>
<dbReference type="RefSeq" id="WP_089827783.1">
    <property type="nucleotide sequence ID" value="NZ_FODV01000028.1"/>
</dbReference>
<reference evidence="3" key="1">
    <citation type="submission" date="2016-10" db="EMBL/GenBank/DDBJ databases">
        <authorList>
            <person name="Varghese N."/>
            <person name="Submissions S."/>
        </authorList>
    </citation>
    <scope>NUCLEOTIDE SEQUENCE [LARGE SCALE GENOMIC DNA]</scope>
    <source>
        <strain evidence="3">CGMCC 1.10121</strain>
    </source>
</reference>
<feature type="transmembrane region" description="Helical" evidence="1">
    <location>
        <begin position="253"/>
        <end position="275"/>
    </location>
</feature>
<gene>
    <name evidence="2" type="ORF">SAMN04487948_1288</name>
</gene>
<evidence type="ECO:0000313" key="2">
    <source>
        <dbReference type="EMBL" id="SEP25835.1"/>
    </source>
</evidence>
<feature type="transmembrane region" description="Helical" evidence="1">
    <location>
        <begin position="415"/>
        <end position="432"/>
    </location>
</feature>
<keyword evidence="1" id="KW-1133">Transmembrane helix</keyword>
<keyword evidence="1" id="KW-0812">Transmembrane</keyword>
<feature type="transmembrane region" description="Helical" evidence="1">
    <location>
        <begin position="355"/>
        <end position="374"/>
    </location>
</feature>
<name>A0A1H8WDV8_9EURY</name>
<dbReference type="EMBL" id="FODV01000028">
    <property type="protein sequence ID" value="SEP25835.1"/>
    <property type="molecule type" value="Genomic_DNA"/>
</dbReference>
<feature type="transmembrane region" description="Helical" evidence="1">
    <location>
        <begin position="328"/>
        <end position="348"/>
    </location>
</feature>
<dbReference type="OrthoDB" id="343201at2157"/>